<comment type="subcellular location">
    <subcellularLocation>
        <location evidence="1">Cell membrane</location>
        <topology evidence="1">Multi-pass membrane protein</topology>
    </subcellularLocation>
</comment>
<sequence>MLLAALAGAVATLAGWLVLRAVSLPAFNTSMVTRALATAGTVVVVAAVVVLCALWIRDRDADADADTGADKTGTDRDTDADKAGTDAGADADKTGTDADRPRPRWRTWLTVVVTYLAPAGLVLTSTGVPLSASRLYLDGLQADQSFRTQFLSRMTQTAHLADMNYWDLPSYYPSAWFWGGGRLANLLGVPGWEVYQPWALVSIAAAACALVPVWQRLTGSLPQGAAIALVTTSIMLVMNPEEPYATIIAMGAAAAVLIARRAVDGSWFATLGIAVYLGVSASMYTLYTGLLAGTVVVLAFWAAAARRSIRPLFHLLAAGLGSMAIAAVVWAPYLIEELTGGYASGATAMHYLPGDGTRLPMPFLAFSLAGFLCLVGLVYLIAGWRDLDARALAIATACFYGWILLSMLVTALGTTLLGFRADVLVTGALATAGMLALARLRAIGPDKLYPDRVTPSARRSISLVLVCLLGLAGLAYAQQIPGRNEEHIDHAYVDTDGYGERADRFAPDAAQYYAEVDRKIREAGRVPEDTVVFTDEVRFMAYYPYFGFQAFTSHYANPLGEFDHRNETIEQWADGSWEEDPQGFVDKLEDTPWRAPDVFVMRGDVEDGLAGEDAYKVHLAEDIYPNQPNVRYRAVFFNPEVFDDADLWTVEQVGPFVVAVRR</sequence>
<evidence type="ECO:0000256" key="1">
    <source>
        <dbReference type="ARBA" id="ARBA00004651"/>
    </source>
</evidence>
<evidence type="ECO:0000313" key="18">
    <source>
        <dbReference type="Proteomes" id="UP000185434"/>
    </source>
</evidence>
<keyword evidence="9 14" id="KW-1133">Transmembrane helix</keyword>
<evidence type="ECO:0000256" key="7">
    <source>
        <dbReference type="ARBA" id="ARBA00022679"/>
    </source>
</evidence>
<feature type="transmembrane region" description="Helical" evidence="14">
    <location>
        <begin position="195"/>
        <end position="214"/>
    </location>
</feature>
<dbReference type="GO" id="GO:0016757">
    <property type="term" value="F:glycosyltransferase activity"/>
    <property type="evidence" value="ECO:0007669"/>
    <property type="project" value="InterPro"/>
</dbReference>
<comment type="pathway">
    <text evidence="2">Cell wall biogenesis; cell wall polysaccharide biosynthesis.</text>
</comment>
<accession>A0A1L7CQE2</accession>
<evidence type="ECO:0000256" key="3">
    <source>
        <dbReference type="ARBA" id="ARBA00009655"/>
    </source>
</evidence>
<feature type="transmembrane region" description="Helical" evidence="14">
    <location>
        <begin position="244"/>
        <end position="260"/>
    </location>
</feature>
<feature type="transmembrane region" description="Helical" evidence="14">
    <location>
        <begin position="363"/>
        <end position="384"/>
    </location>
</feature>
<dbReference type="InterPro" id="IPR020963">
    <property type="entry name" value="ArabinofuranosylTrfase_AftA_N"/>
</dbReference>
<dbReference type="Pfam" id="PF12250">
    <property type="entry name" value="AftA_N"/>
    <property type="match status" value="1"/>
</dbReference>
<feature type="transmembrane region" description="Helical" evidence="14">
    <location>
        <begin position="391"/>
        <end position="417"/>
    </location>
</feature>
<keyword evidence="7" id="KW-0808">Transferase</keyword>
<feature type="transmembrane region" description="Helical" evidence="14">
    <location>
        <begin position="312"/>
        <end position="335"/>
    </location>
</feature>
<keyword evidence="10 14" id="KW-0472">Membrane</keyword>
<feature type="domain" description="Arabinofuranosyltransferase AftA C-terminal" evidence="15">
    <location>
        <begin position="480"/>
        <end position="661"/>
    </location>
</feature>
<evidence type="ECO:0000259" key="16">
    <source>
        <dbReference type="Pfam" id="PF12250"/>
    </source>
</evidence>
<keyword evidence="8 14" id="KW-0812">Transmembrane</keyword>
<dbReference type="UniPathway" id="UPA00963"/>
<evidence type="ECO:0000256" key="11">
    <source>
        <dbReference type="ARBA" id="ARBA00033184"/>
    </source>
</evidence>
<feature type="transmembrane region" description="Helical" evidence="14">
    <location>
        <begin position="36"/>
        <end position="56"/>
    </location>
</feature>
<dbReference type="Proteomes" id="UP000185434">
    <property type="component" value="Chromosome"/>
</dbReference>
<feature type="transmembrane region" description="Helical" evidence="14">
    <location>
        <begin position="108"/>
        <end position="130"/>
    </location>
</feature>
<reference evidence="17 18" key="1">
    <citation type="submission" date="2014-08" db="EMBL/GenBank/DDBJ databases">
        <title>Complete genome sequence of Corynebacterium frankenforstense ST18(T) (=DSM 45800(T)), isolated from raw cow milk.</title>
        <authorList>
            <person name="Ruckert C."/>
            <person name="Albersmeier A."/>
            <person name="Winkler A."/>
            <person name="Lipski A."/>
            <person name="Kalinowski J."/>
        </authorList>
    </citation>
    <scope>NUCLEOTIDE SEQUENCE [LARGE SCALE GENOMIC DNA]</scope>
    <source>
        <strain evidence="17 18">ST18</strain>
    </source>
</reference>
<feature type="transmembrane region" description="Helical" evidence="14">
    <location>
        <begin position="290"/>
        <end position="305"/>
    </location>
</feature>
<dbReference type="EC" id="2.4.2.46" evidence="4"/>
<feature type="domain" description="Arabinofuranosyltransferase AftA N-terminal" evidence="16">
    <location>
        <begin position="1"/>
        <end position="472"/>
    </location>
</feature>
<evidence type="ECO:0000256" key="6">
    <source>
        <dbReference type="ARBA" id="ARBA00022475"/>
    </source>
</evidence>
<evidence type="ECO:0000256" key="13">
    <source>
        <dbReference type="SAM" id="MobiDB-lite"/>
    </source>
</evidence>
<evidence type="ECO:0000256" key="8">
    <source>
        <dbReference type="ARBA" id="ARBA00022692"/>
    </source>
</evidence>
<organism evidence="17 18">
    <name type="scientific">Corynebacterium frankenforstense DSM 45800</name>
    <dbReference type="NCBI Taxonomy" id="1437875"/>
    <lineage>
        <taxon>Bacteria</taxon>
        <taxon>Bacillati</taxon>
        <taxon>Actinomycetota</taxon>
        <taxon>Actinomycetes</taxon>
        <taxon>Mycobacteriales</taxon>
        <taxon>Corynebacteriaceae</taxon>
        <taxon>Corynebacterium</taxon>
    </lineage>
</organism>
<keyword evidence="18" id="KW-1185">Reference proteome</keyword>
<dbReference type="GO" id="GO:0005886">
    <property type="term" value="C:plasma membrane"/>
    <property type="evidence" value="ECO:0007669"/>
    <property type="project" value="UniProtKB-SubCell"/>
</dbReference>
<dbReference type="STRING" id="1437875.CFRA_00775"/>
<name>A0A1L7CQE2_9CORY</name>
<evidence type="ECO:0000259" key="15">
    <source>
        <dbReference type="Pfam" id="PF12249"/>
    </source>
</evidence>
<proteinExistence type="inferred from homology"/>
<feature type="region of interest" description="Disordered" evidence="13">
    <location>
        <begin position="63"/>
        <end position="101"/>
    </location>
</feature>
<feature type="transmembrane region" description="Helical" evidence="14">
    <location>
        <begin position="423"/>
        <end position="440"/>
    </location>
</feature>
<evidence type="ECO:0000256" key="5">
    <source>
        <dbReference type="ARBA" id="ARBA00020482"/>
    </source>
</evidence>
<evidence type="ECO:0000256" key="12">
    <source>
        <dbReference type="ARBA" id="ARBA00034030"/>
    </source>
</evidence>
<dbReference type="InterPro" id="IPR020959">
    <property type="entry name" value="ArabinofuranosylTrfase_AftA_C"/>
</dbReference>
<dbReference type="Pfam" id="PF12249">
    <property type="entry name" value="AftA_C"/>
    <property type="match status" value="1"/>
</dbReference>
<comment type="similarity">
    <text evidence="3">Belongs to the glycosyltransferase 85 family.</text>
</comment>
<evidence type="ECO:0000256" key="9">
    <source>
        <dbReference type="ARBA" id="ARBA00022989"/>
    </source>
</evidence>
<protein>
    <recommendedName>
        <fullName evidence="5">Galactan 5-O-arabinofuranosyltransferase</fullName>
        <ecNumber evidence="4">2.4.2.46</ecNumber>
    </recommendedName>
    <alternativeName>
        <fullName evidence="11">Arabinofuranosyltransferase AftA</fullName>
    </alternativeName>
</protein>
<dbReference type="KEGG" id="cfk:CFRA_00775"/>
<evidence type="ECO:0000256" key="10">
    <source>
        <dbReference type="ARBA" id="ARBA00023136"/>
    </source>
</evidence>
<evidence type="ECO:0000256" key="14">
    <source>
        <dbReference type="SAM" id="Phobius"/>
    </source>
</evidence>
<dbReference type="EMBL" id="CP009247">
    <property type="protein sequence ID" value="APT88070.1"/>
    <property type="molecule type" value="Genomic_DNA"/>
</dbReference>
<keyword evidence="6" id="KW-1003">Cell membrane</keyword>
<dbReference type="GO" id="GO:0045227">
    <property type="term" value="P:capsule polysaccharide biosynthetic process"/>
    <property type="evidence" value="ECO:0007669"/>
    <property type="project" value="UniProtKB-UniPathway"/>
</dbReference>
<dbReference type="GO" id="GO:0044038">
    <property type="term" value="P:cell wall macromolecule biosynthetic process"/>
    <property type="evidence" value="ECO:0007669"/>
    <property type="project" value="InterPro"/>
</dbReference>
<evidence type="ECO:0000256" key="4">
    <source>
        <dbReference type="ARBA" id="ARBA00012037"/>
    </source>
</evidence>
<dbReference type="AlphaFoldDB" id="A0A1L7CQE2"/>
<evidence type="ECO:0000256" key="2">
    <source>
        <dbReference type="ARBA" id="ARBA00004776"/>
    </source>
</evidence>
<comment type="catalytic activity">
    <reaction evidence="12">
        <text>Adds an alpha-D-arabinofuranosyl group from trans,octacis-decaprenylphospho-beta-D-arabinofuranose at the 5-O-position of the eighth, tenth and twelfth galactofuranose unit of the galactofuranan chain of [beta-D-galactofuranosyl-(1-&gt;5)-beta-D-galactofuranosyl-(1-&gt;6)]14-beta-D-galactofuranosyl-(1-&gt;5)-beta-D-galactofuranosyl-(1-&gt;4)-alpha-L-rhamnopyranosyl-(1-&gt;3)-N-acetyl-alpha-D-glucosaminyl-diphospho-trans,octacis-decaprenol.</text>
        <dbReference type="EC" id="2.4.2.46"/>
    </reaction>
</comment>
<gene>
    <name evidence="17" type="ORF">CFRA_00775</name>
</gene>
<evidence type="ECO:0000313" key="17">
    <source>
        <dbReference type="EMBL" id="APT88070.1"/>
    </source>
</evidence>
<feature type="transmembrane region" description="Helical" evidence="14">
    <location>
        <begin position="461"/>
        <end position="477"/>
    </location>
</feature>